<dbReference type="AlphaFoldDB" id="A0A511J6X6"/>
<dbReference type="Proteomes" id="UP000321720">
    <property type="component" value="Unassembled WGS sequence"/>
</dbReference>
<reference evidence="2 3" key="1">
    <citation type="submission" date="2019-07" db="EMBL/GenBank/DDBJ databases">
        <title>Whole genome shotgun sequence of Cellulomonas composti NBRC 100758.</title>
        <authorList>
            <person name="Hosoyama A."/>
            <person name="Uohara A."/>
            <person name="Ohji S."/>
            <person name="Ichikawa N."/>
        </authorList>
    </citation>
    <scope>NUCLEOTIDE SEQUENCE [LARGE SCALE GENOMIC DNA]</scope>
    <source>
        <strain evidence="2 3">NBRC 100758</strain>
    </source>
</reference>
<accession>A0A511J6X6</accession>
<gene>
    <name evidence="2" type="ORF">CCO02nite_04080</name>
</gene>
<evidence type="ECO:0000313" key="2">
    <source>
        <dbReference type="EMBL" id="GEL93750.1"/>
    </source>
</evidence>
<dbReference type="EMBL" id="BJWG01000001">
    <property type="protein sequence ID" value="GEL93750.1"/>
    <property type="molecule type" value="Genomic_DNA"/>
</dbReference>
<organism evidence="2 3">
    <name type="scientific">Cellulomonas composti</name>
    <dbReference type="NCBI Taxonomy" id="266130"/>
    <lineage>
        <taxon>Bacteria</taxon>
        <taxon>Bacillati</taxon>
        <taxon>Actinomycetota</taxon>
        <taxon>Actinomycetes</taxon>
        <taxon>Micrococcales</taxon>
        <taxon>Cellulomonadaceae</taxon>
        <taxon>Cellulomonas</taxon>
    </lineage>
</organism>
<dbReference type="InterPro" id="IPR036894">
    <property type="entry name" value="YbaB-like_sf"/>
</dbReference>
<evidence type="ECO:0000313" key="3">
    <source>
        <dbReference type="Proteomes" id="UP000321720"/>
    </source>
</evidence>
<sequence>MERTPVGGEGDPGGVRAAIAAAQERARTAERVRQGVDDVRQRARSPRGEVDVQVDSLGRIVDLTFGPGATRLAPAALATLLLRTTSAAEREARARVMALVREGFGDSATAESIAASWPAPAARTR</sequence>
<dbReference type="Gene3D" id="3.30.1310.10">
    <property type="entry name" value="Nucleoid-associated protein YbaB-like domain"/>
    <property type="match status" value="1"/>
</dbReference>
<evidence type="ECO:0000256" key="1">
    <source>
        <dbReference type="SAM" id="MobiDB-lite"/>
    </source>
</evidence>
<dbReference type="RefSeq" id="WP_146841338.1">
    <property type="nucleotide sequence ID" value="NZ_BJWG01000001.1"/>
</dbReference>
<proteinExistence type="predicted"/>
<comment type="caution">
    <text evidence="2">The sequence shown here is derived from an EMBL/GenBank/DDBJ whole genome shotgun (WGS) entry which is preliminary data.</text>
</comment>
<protein>
    <recommendedName>
        <fullName evidence="4">YbaB/EbfC DNA-binding family protein</fullName>
    </recommendedName>
</protein>
<feature type="region of interest" description="Disordered" evidence="1">
    <location>
        <begin position="26"/>
        <end position="47"/>
    </location>
</feature>
<name>A0A511J6X6_9CELL</name>
<evidence type="ECO:0008006" key="4">
    <source>
        <dbReference type="Google" id="ProtNLM"/>
    </source>
</evidence>
<keyword evidence="3" id="KW-1185">Reference proteome</keyword>